<dbReference type="AlphaFoldDB" id="W9SB16"/>
<dbReference type="EMBL" id="KE346343">
    <property type="protein sequence ID" value="EXC33728.1"/>
    <property type="molecule type" value="Genomic_DNA"/>
</dbReference>
<protein>
    <submittedName>
        <fullName evidence="1">Uncharacterized protein</fullName>
    </submittedName>
</protein>
<accession>W9SB16</accession>
<reference evidence="2" key="1">
    <citation type="submission" date="2013-01" db="EMBL/GenBank/DDBJ databases">
        <title>Draft Genome Sequence of a Mulberry Tree, Morus notabilis C.K. Schneid.</title>
        <authorList>
            <person name="He N."/>
            <person name="Zhao S."/>
        </authorList>
    </citation>
    <scope>NUCLEOTIDE SEQUENCE</scope>
</reference>
<dbReference type="Proteomes" id="UP000030645">
    <property type="component" value="Unassembled WGS sequence"/>
</dbReference>
<name>W9SB16_9ROSA</name>
<gene>
    <name evidence="1" type="ORF">L484_008972</name>
</gene>
<evidence type="ECO:0000313" key="1">
    <source>
        <dbReference type="EMBL" id="EXC33728.1"/>
    </source>
</evidence>
<proteinExistence type="predicted"/>
<sequence length="93" mass="10327">MSMTASGKASKVQTKRQLTLLENALEGVFEQCALEDTSGEKLREDNVEVKETELKSAPKDRGRGPVQLMMRFHSFSSTGDDAATDRTIDRCVF</sequence>
<keyword evidence="2" id="KW-1185">Reference proteome</keyword>
<organism evidence="1 2">
    <name type="scientific">Morus notabilis</name>
    <dbReference type="NCBI Taxonomy" id="981085"/>
    <lineage>
        <taxon>Eukaryota</taxon>
        <taxon>Viridiplantae</taxon>
        <taxon>Streptophyta</taxon>
        <taxon>Embryophyta</taxon>
        <taxon>Tracheophyta</taxon>
        <taxon>Spermatophyta</taxon>
        <taxon>Magnoliopsida</taxon>
        <taxon>eudicotyledons</taxon>
        <taxon>Gunneridae</taxon>
        <taxon>Pentapetalae</taxon>
        <taxon>rosids</taxon>
        <taxon>fabids</taxon>
        <taxon>Rosales</taxon>
        <taxon>Moraceae</taxon>
        <taxon>Moreae</taxon>
        <taxon>Morus</taxon>
    </lineage>
</organism>
<evidence type="ECO:0000313" key="2">
    <source>
        <dbReference type="Proteomes" id="UP000030645"/>
    </source>
</evidence>